<dbReference type="Gene3D" id="3.90.1600.10">
    <property type="entry name" value="Palm domain of DNA polymerase"/>
    <property type="match status" value="1"/>
</dbReference>
<dbReference type="Proteomes" id="UP000249828">
    <property type="component" value="Unassembled WGS sequence"/>
</dbReference>
<organism evidence="1 2">
    <name type="scientific">Enterococcus plantarum</name>
    <dbReference type="NCBI Taxonomy" id="1077675"/>
    <lineage>
        <taxon>Bacteria</taxon>
        <taxon>Bacillati</taxon>
        <taxon>Bacillota</taxon>
        <taxon>Bacilli</taxon>
        <taxon>Lactobacillales</taxon>
        <taxon>Enterococcaceae</taxon>
        <taxon>Enterococcus</taxon>
    </lineage>
</organism>
<protein>
    <submittedName>
        <fullName evidence="1">Uncharacterized protein</fullName>
    </submittedName>
</protein>
<keyword evidence="2" id="KW-1185">Reference proteome</keyword>
<comment type="caution">
    <text evidence="1">The sequence shown here is derived from an EMBL/GenBank/DDBJ whole genome shotgun (WGS) entry which is preliminary data.</text>
</comment>
<dbReference type="InterPro" id="IPR023211">
    <property type="entry name" value="DNA_pol_palm_dom_sf"/>
</dbReference>
<reference evidence="1 2" key="1">
    <citation type="submission" date="2017-11" db="EMBL/GenBank/DDBJ databases">
        <title>Draft genome sequence of Enterococcus plantarum TRW2 strain isolated from lettuce.</title>
        <authorList>
            <person name="Kim E.B."/>
            <person name="Marco M.L."/>
            <person name="Williams T.R."/>
            <person name="You I.H."/>
        </authorList>
    </citation>
    <scope>NUCLEOTIDE SEQUENCE [LARGE SCALE GENOMIC DNA]</scope>
    <source>
        <strain evidence="1 2">TRW2</strain>
    </source>
</reference>
<name>A0A2W3ZZF5_9ENTE</name>
<dbReference type="SUPFAM" id="SSF56672">
    <property type="entry name" value="DNA/RNA polymerases"/>
    <property type="match status" value="1"/>
</dbReference>
<sequence>MIFFDFEVFKYDWLVVLMDTDSQQETIIINDPEKLIQFYHQHKKDIWVGFNSNGYDRYILKSIVCGFNPKEVNDWIIVQHKKGWEFSRQFNMIPLFSYDTMVKRDKSLKQLEGFMGHDIRETTVPFDIDRKLTDQELDEVIFYCRHDVHETMEVFGRQLVEFQSHLSLINEFKLPLKHISKTQAQLAGTILGATKNETDDEYDIFLPETLRINKYTNVLDFFRNYTGDPKELKIDVLGVPHVFAGGGVHGAISKFYYECDSDELMIMADVDQLYPTIMTEYNLLSRGVLQPVKFKNILDTSLKFKAEKKKREREPYKRICNITYGAEGDKYNAMYDPRNRLLVCIYGQLFLLDLIEKLEFVSSIELIQSNTDGILVKIKREDFDLFDDIVYEWEQRTHLHMSFDFYKKIYQKDVNNYLIVELDGEHKSKGAYVKELDHLDYDLPIVNKAVVDYLVKGVPVEDTINHCDKLIEFQKITKISGKFDYALYGRKRRHERVFRLFASKSGKELKKVKGESIQKIGYTPDVCKIVNTDVTKEKAPDWLDRSWYIDLAKKRIKDFLG</sequence>
<accession>A0A2W3ZZF5</accession>
<dbReference type="EMBL" id="PIEU01000057">
    <property type="protein sequence ID" value="PZL74113.1"/>
    <property type="molecule type" value="Genomic_DNA"/>
</dbReference>
<dbReference type="InterPro" id="IPR043502">
    <property type="entry name" value="DNA/RNA_pol_sf"/>
</dbReference>
<dbReference type="AlphaFoldDB" id="A0A2W3ZZF5"/>
<dbReference type="InterPro" id="IPR012337">
    <property type="entry name" value="RNaseH-like_sf"/>
</dbReference>
<gene>
    <name evidence="1" type="ORF">CI088_07790</name>
</gene>
<dbReference type="SUPFAM" id="SSF53098">
    <property type="entry name" value="Ribonuclease H-like"/>
    <property type="match status" value="1"/>
</dbReference>
<proteinExistence type="predicted"/>
<evidence type="ECO:0000313" key="1">
    <source>
        <dbReference type="EMBL" id="PZL74113.1"/>
    </source>
</evidence>
<evidence type="ECO:0000313" key="2">
    <source>
        <dbReference type="Proteomes" id="UP000249828"/>
    </source>
</evidence>